<dbReference type="EMBL" id="JAYMYR010000007">
    <property type="protein sequence ID" value="KAK7353081.1"/>
    <property type="molecule type" value="Genomic_DNA"/>
</dbReference>
<accession>A0AAN9MFI3</accession>
<evidence type="ECO:0000313" key="2">
    <source>
        <dbReference type="Proteomes" id="UP001374584"/>
    </source>
</evidence>
<dbReference type="AlphaFoldDB" id="A0AAN9MFI3"/>
<reference evidence="1 2" key="1">
    <citation type="submission" date="2024-01" db="EMBL/GenBank/DDBJ databases">
        <title>The genomes of 5 underutilized Papilionoideae crops provide insights into root nodulation and disease resistanc.</title>
        <authorList>
            <person name="Jiang F."/>
        </authorList>
    </citation>
    <scope>NUCLEOTIDE SEQUENCE [LARGE SCALE GENOMIC DNA]</scope>
    <source>
        <strain evidence="1">JINMINGXINNONG_FW02</strain>
        <tissue evidence="1">Leaves</tissue>
    </source>
</reference>
<protein>
    <submittedName>
        <fullName evidence="1">Uncharacterized protein</fullName>
    </submittedName>
</protein>
<keyword evidence="2" id="KW-1185">Reference proteome</keyword>
<comment type="caution">
    <text evidence="1">The sequence shown here is derived from an EMBL/GenBank/DDBJ whole genome shotgun (WGS) entry which is preliminary data.</text>
</comment>
<sequence>MVIIPCLKSKFPYTLQDFLVKILSNPIAVIKKKLSINPIDLGMVLPICTGCNRIEVSENGSVGDYLEKSTYLFFKLQIAVSNPTPASFVVEDKIACAKPDYSSTRIASAPILAPTRTAKVLVQLLNLINFKFPVVFSVQLSDYSRWKPPLLRRTVSMFSNQTRTPI</sequence>
<organism evidence="1 2">
    <name type="scientific">Phaseolus coccineus</name>
    <name type="common">Scarlet runner bean</name>
    <name type="synonym">Phaseolus multiflorus</name>
    <dbReference type="NCBI Taxonomy" id="3886"/>
    <lineage>
        <taxon>Eukaryota</taxon>
        <taxon>Viridiplantae</taxon>
        <taxon>Streptophyta</taxon>
        <taxon>Embryophyta</taxon>
        <taxon>Tracheophyta</taxon>
        <taxon>Spermatophyta</taxon>
        <taxon>Magnoliopsida</taxon>
        <taxon>eudicotyledons</taxon>
        <taxon>Gunneridae</taxon>
        <taxon>Pentapetalae</taxon>
        <taxon>rosids</taxon>
        <taxon>fabids</taxon>
        <taxon>Fabales</taxon>
        <taxon>Fabaceae</taxon>
        <taxon>Papilionoideae</taxon>
        <taxon>50 kb inversion clade</taxon>
        <taxon>NPAAA clade</taxon>
        <taxon>indigoferoid/millettioid clade</taxon>
        <taxon>Phaseoleae</taxon>
        <taxon>Phaseolus</taxon>
    </lineage>
</organism>
<proteinExistence type="predicted"/>
<name>A0AAN9MFI3_PHACN</name>
<gene>
    <name evidence="1" type="ORF">VNO80_18517</name>
</gene>
<evidence type="ECO:0000313" key="1">
    <source>
        <dbReference type="EMBL" id="KAK7353081.1"/>
    </source>
</evidence>
<dbReference type="Proteomes" id="UP001374584">
    <property type="component" value="Unassembled WGS sequence"/>
</dbReference>